<feature type="region of interest" description="Disordered" evidence="1">
    <location>
        <begin position="202"/>
        <end position="227"/>
    </location>
</feature>
<organism evidence="2 3">
    <name type="scientific">Rachicladosporium monterosium</name>
    <dbReference type="NCBI Taxonomy" id="1507873"/>
    <lineage>
        <taxon>Eukaryota</taxon>
        <taxon>Fungi</taxon>
        <taxon>Dikarya</taxon>
        <taxon>Ascomycota</taxon>
        <taxon>Pezizomycotina</taxon>
        <taxon>Dothideomycetes</taxon>
        <taxon>Dothideomycetidae</taxon>
        <taxon>Cladosporiales</taxon>
        <taxon>Cladosporiaceae</taxon>
        <taxon>Rachicladosporium</taxon>
    </lineage>
</organism>
<name>A0ABR0L658_9PEZI</name>
<accession>A0ABR0L658</accession>
<evidence type="ECO:0000313" key="3">
    <source>
        <dbReference type="Proteomes" id="UP001308179"/>
    </source>
</evidence>
<comment type="caution">
    <text evidence="2">The sequence shown here is derived from an EMBL/GenBank/DDBJ whole genome shotgun (WGS) entry which is preliminary data.</text>
</comment>
<sequence length="362" mass="38919">MCLLHGESRTFSQHDGLQAHCLRVHGLHLGSPSDTLSTDYKGTINSPAQQLPSRSSGLFANSTLKPLSRSRGFTYFGPRTHPVFDENDSDGDCEDPDVDRHLVANIEIGTQPPQAYHPYRNVSPPPAAELAAMERSQARMTWNALSADTPMASMLERGTAPSRVGKGNGESYQGASNGDHSVVIQAKLVRWKEVQMYRRRPRRASASATSAELTQVASTRSGSHGIEDRATLDTRPRRGCRCEPVVEALAKQTGRQEKRALNADSDTDGLFEQNTVGHVDRAVPVDRPGCADGRLDGEISGRSEVGGANTGRLGRLGRVSLASTLLLVSLADSRLQVARATLATSALEQASARAPEEAGDFA</sequence>
<evidence type="ECO:0000313" key="2">
    <source>
        <dbReference type="EMBL" id="KAK5144108.1"/>
    </source>
</evidence>
<dbReference type="EMBL" id="JAVRRR010000252">
    <property type="protein sequence ID" value="KAK5144108.1"/>
    <property type="molecule type" value="Genomic_DNA"/>
</dbReference>
<feature type="compositionally biased region" description="Polar residues" evidence="1">
    <location>
        <begin position="212"/>
        <end position="222"/>
    </location>
</feature>
<evidence type="ECO:0000256" key="1">
    <source>
        <dbReference type="SAM" id="MobiDB-lite"/>
    </source>
</evidence>
<keyword evidence="3" id="KW-1185">Reference proteome</keyword>
<evidence type="ECO:0008006" key="4">
    <source>
        <dbReference type="Google" id="ProtNLM"/>
    </source>
</evidence>
<reference evidence="2 3" key="1">
    <citation type="submission" date="2023-08" db="EMBL/GenBank/DDBJ databases">
        <title>Black Yeasts Isolated from many extreme environments.</title>
        <authorList>
            <person name="Coleine C."/>
            <person name="Stajich J.E."/>
            <person name="Selbmann L."/>
        </authorList>
    </citation>
    <scope>NUCLEOTIDE SEQUENCE [LARGE SCALE GENOMIC DNA]</scope>
    <source>
        <strain evidence="2 3">CCFEE 5386</strain>
    </source>
</reference>
<gene>
    <name evidence="2" type="ORF">LTR32_003901</name>
</gene>
<dbReference type="Proteomes" id="UP001308179">
    <property type="component" value="Unassembled WGS sequence"/>
</dbReference>
<proteinExistence type="predicted"/>
<protein>
    <recommendedName>
        <fullName evidence="4">C2H2-type domain-containing protein</fullName>
    </recommendedName>
</protein>